<dbReference type="GO" id="GO:0010333">
    <property type="term" value="F:terpene synthase activity"/>
    <property type="evidence" value="ECO:0007669"/>
    <property type="project" value="InterPro"/>
</dbReference>
<evidence type="ECO:0000259" key="2">
    <source>
        <dbReference type="Pfam" id="PF03936"/>
    </source>
</evidence>
<keyword evidence="4" id="KW-1185">Reference proteome</keyword>
<name>A0AAN7Q6B5_9MYRT</name>
<feature type="domain" description="Terpene synthase metal-binding" evidence="2">
    <location>
        <begin position="3"/>
        <end position="77"/>
    </location>
</feature>
<dbReference type="GO" id="GO:0000287">
    <property type="term" value="F:magnesium ion binding"/>
    <property type="evidence" value="ECO:0007669"/>
    <property type="project" value="InterPro"/>
</dbReference>
<feature type="transmembrane region" description="Helical" evidence="1">
    <location>
        <begin position="26"/>
        <end position="47"/>
    </location>
</feature>
<dbReference type="AlphaFoldDB" id="A0AAN7Q6B5"/>
<sequence length="110" mass="12742">MKFQARAYFEEAKWFIEQKIPTMEEYLSIGLPSSACMLLTIISFFGMGKVANEHAFKWSFSSQNKIIKDLELIGRFSRSRKGSFPIIDESHSAEYGEMGLNMQDEKIFRV</sequence>
<evidence type="ECO:0000313" key="3">
    <source>
        <dbReference type="EMBL" id="KAK4760188.1"/>
    </source>
</evidence>
<dbReference type="SUPFAM" id="SSF48576">
    <property type="entry name" value="Terpenoid synthases"/>
    <property type="match status" value="1"/>
</dbReference>
<evidence type="ECO:0000313" key="4">
    <source>
        <dbReference type="Proteomes" id="UP001345219"/>
    </source>
</evidence>
<keyword evidence="1" id="KW-0472">Membrane</keyword>
<reference evidence="3 4" key="1">
    <citation type="journal article" date="2023" name="Hortic Res">
        <title>Pangenome of water caltrop reveals structural variations and asymmetric subgenome divergence after allopolyploidization.</title>
        <authorList>
            <person name="Zhang X."/>
            <person name="Chen Y."/>
            <person name="Wang L."/>
            <person name="Yuan Y."/>
            <person name="Fang M."/>
            <person name="Shi L."/>
            <person name="Lu R."/>
            <person name="Comes H.P."/>
            <person name="Ma Y."/>
            <person name="Chen Y."/>
            <person name="Huang G."/>
            <person name="Zhou Y."/>
            <person name="Zheng Z."/>
            <person name="Qiu Y."/>
        </authorList>
    </citation>
    <scope>NUCLEOTIDE SEQUENCE [LARGE SCALE GENOMIC DNA]</scope>
    <source>
        <tissue evidence="3">Roots</tissue>
    </source>
</reference>
<evidence type="ECO:0000256" key="1">
    <source>
        <dbReference type="SAM" id="Phobius"/>
    </source>
</evidence>
<keyword evidence="1" id="KW-1133">Transmembrane helix</keyword>
<dbReference type="Pfam" id="PF03936">
    <property type="entry name" value="Terpene_synth_C"/>
    <property type="match status" value="1"/>
</dbReference>
<comment type="caution">
    <text evidence="3">The sequence shown here is derived from an EMBL/GenBank/DDBJ whole genome shotgun (WGS) entry which is preliminary data.</text>
</comment>
<keyword evidence="1" id="KW-0812">Transmembrane</keyword>
<protein>
    <recommendedName>
        <fullName evidence="2">Terpene synthase metal-binding domain-containing protein</fullName>
    </recommendedName>
</protein>
<gene>
    <name evidence="3" type="ORF">SAY87_023319</name>
</gene>
<dbReference type="Gene3D" id="1.10.600.10">
    <property type="entry name" value="Farnesyl Diphosphate Synthase"/>
    <property type="match status" value="1"/>
</dbReference>
<dbReference type="InterPro" id="IPR005630">
    <property type="entry name" value="Terpene_synthase_metal-bd"/>
</dbReference>
<organism evidence="3 4">
    <name type="scientific">Trapa incisa</name>
    <dbReference type="NCBI Taxonomy" id="236973"/>
    <lineage>
        <taxon>Eukaryota</taxon>
        <taxon>Viridiplantae</taxon>
        <taxon>Streptophyta</taxon>
        <taxon>Embryophyta</taxon>
        <taxon>Tracheophyta</taxon>
        <taxon>Spermatophyta</taxon>
        <taxon>Magnoliopsida</taxon>
        <taxon>eudicotyledons</taxon>
        <taxon>Gunneridae</taxon>
        <taxon>Pentapetalae</taxon>
        <taxon>rosids</taxon>
        <taxon>malvids</taxon>
        <taxon>Myrtales</taxon>
        <taxon>Lythraceae</taxon>
        <taxon>Trapa</taxon>
    </lineage>
</organism>
<accession>A0AAN7Q6B5</accession>
<dbReference type="EMBL" id="JAXIOK010000011">
    <property type="protein sequence ID" value="KAK4760188.1"/>
    <property type="molecule type" value="Genomic_DNA"/>
</dbReference>
<proteinExistence type="predicted"/>
<dbReference type="InterPro" id="IPR008949">
    <property type="entry name" value="Isoprenoid_synthase_dom_sf"/>
</dbReference>
<dbReference type="Proteomes" id="UP001345219">
    <property type="component" value="Chromosome 17"/>
</dbReference>